<accession>A0A8S5MLP6</accession>
<evidence type="ECO:0000313" key="2">
    <source>
        <dbReference type="EMBL" id="DAD83174.1"/>
    </source>
</evidence>
<name>A0A8S5MLP6_9CAUD</name>
<evidence type="ECO:0000256" key="1">
    <source>
        <dbReference type="SAM" id="MobiDB-lite"/>
    </source>
</evidence>
<organism evidence="2">
    <name type="scientific">Podoviridae sp. ctlpi2</name>
    <dbReference type="NCBI Taxonomy" id="2826574"/>
    <lineage>
        <taxon>Viruses</taxon>
        <taxon>Duplodnaviria</taxon>
        <taxon>Heunggongvirae</taxon>
        <taxon>Uroviricota</taxon>
        <taxon>Caudoviricetes</taxon>
    </lineage>
</organism>
<reference evidence="2" key="1">
    <citation type="journal article" date="2021" name="Proc. Natl. Acad. Sci. U.S.A.">
        <title>A Catalog of Tens of Thousands of Viruses from Human Metagenomes Reveals Hidden Associations with Chronic Diseases.</title>
        <authorList>
            <person name="Tisza M.J."/>
            <person name="Buck C.B."/>
        </authorList>
    </citation>
    <scope>NUCLEOTIDE SEQUENCE</scope>
    <source>
        <strain evidence="2">Ctlpi2</strain>
    </source>
</reference>
<sequence length="96" mass="10411">MAVITVGGLEHRHAPNPRMHTEDWSKEYPTLNTDAPYLINKYTGDILPNTPEFRERSDVLEPYYGPVNGSAPSAAEQALAKTAPQSADLAGDMGAL</sequence>
<feature type="region of interest" description="Disordered" evidence="1">
    <location>
        <begin position="1"/>
        <end position="24"/>
    </location>
</feature>
<proteinExistence type="predicted"/>
<dbReference type="EMBL" id="BK014928">
    <property type="protein sequence ID" value="DAD83174.1"/>
    <property type="molecule type" value="Genomic_DNA"/>
</dbReference>
<feature type="region of interest" description="Disordered" evidence="1">
    <location>
        <begin position="73"/>
        <end position="96"/>
    </location>
</feature>
<protein>
    <submittedName>
        <fullName evidence="2">Uncharacterized protein</fullName>
    </submittedName>
</protein>
<feature type="compositionally biased region" description="Basic and acidic residues" evidence="1">
    <location>
        <begin position="9"/>
        <end position="24"/>
    </location>
</feature>